<gene>
    <name evidence="2" type="ORF">NQ318_004075</name>
</gene>
<accession>A0AAV8Z808</accession>
<dbReference type="EMBL" id="JAPWTK010000009">
    <property type="protein sequence ID" value="KAJ8960340.1"/>
    <property type="molecule type" value="Genomic_DNA"/>
</dbReference>
<evidence type="ECO:0000256" key="1">
    <source>
        <dbReference type="SAM" id="MobiDB-lite"/>
    </source>
</evidence>
<evidence type="ECO:0000313" key="3">
    <source>
        <dbReference type="Proteomes" id="UP001162162"/>
    </source>
</evidence>
<feature type="region of interest" description="Disordered" evidence="1">
    <location>
        <begin position="1"/>
        <end position="27"/>
    </location>
</feature>
<keyword evidence="3" id="KW-1185">Reference proteome</keyword>
<dbReference type="Proteomes" id="UP001162162">
    <property type="component" value="Unassembled WGS sequence"/>
</dbReference>
<evidence type="ECO:0000313" key="2">
    <source>
        <dbReference type="EMBL" id="KAJ8960340.1"/>
    </source>
</evidence>
<organism evidence="2 3">
    <name type="scientific">Aromia moschata</name>
    <dbReference type="NCBI Taxonomy" id="1265417"/>
    <lineage>
        <taxon>Eukaryota</taxon>
        <taxon>Metazoa</taxon>
        <taxon>Ecdysozoa</taxon>
        <taxon>Arthropoda</taxon>
        <taxon>Hexapoda</taxon>
        <taxon>Insecta</taxon>
        <taxon>Pterygota</taxon>
        <taxon>Neoptera</taxon>
        <taxon>Endopterygota</taxon>
        <taxon>Coleoptera</taxon>
        <taxon>Polyphaga</taxon>
        <taxon>Cucujiformia</taxon>
        <taxon>Chrysomeloidea</taxon>
        <taxon>Cerambycidae</taxon>
        <taxon>Cerambycinae</taxon>
        <taxon>Callichromatini</taxon>
        <taxon>Aromia</taxon>
    </lineage>
</organism>
<protein>
    <submittedName>
        <fullName evidence="2">Uncharacterized protein</fullName>
    </submittedName>
</protein>
<feature type="compositionally biased region" description="Acidic residues" evidence="1">
    <location>
        <begin position="1"/>
        <end position="12"/>
    </location>
</feature>
<name>A0AAV8Z808_9CUCU</name>
<sequence length="109" mass="11925">MMTEIDPDEPGDQEPWSALVSPGRQAHPRVDFQDIIVTIPRISKRMGLATRVPGPPGVTDNKTINVFMISDPKNHLIPSRSRENLGDGPGDQGSWSSRNFMDTIGKGTS</sequence>
<feature type="compositionally biased region" description="Polar residues" evidence="1">
    <location>
        <begin position="93"/>
        <end position="109"/>
    </location>
</feature>
<proteinExistence type="predicted"/>
<feature type="region of interest" description="Disordered" evidence="1">
    <location>
        <begin position="74"/>
        <end position="109"/>
    </location>
</feature>
<comment type="caution">
    <text evidence="2">The sequence shown here is derived from an EMBL/GenBank/DDBJ whole genome shotgun (WGS) entry which is preliminary data.</text>
</comment>
<dbReference type="AlphaFoldDB" id="A0AAV8Z808"/>
<reference evidence="2" key="1">
    <citation type="journal article" date="2023" name="Insect Mol. Biol.">
        <title>Genome sequencing provides insights into the evolution of gene families encoding plant cell wall-degrading enzymes in longhorned beetles.</title>
        <authorList>
            <person name="Shin N.R."/>
            <person name="Okamura Y."/>
            <person name="Kirsch R."/>
            <person name="Pauchet Y."/>
        </authorList>
    </citation>
    <scope>NUCLEOTIDE SEQUENCE</scope>
    <source>
        <strain evidence="2">AMC_N1</strain>
    </source>
</reference>